<dbReference type="Pfam" id="PF10442">
    <property type="entry name" value="FIST_C"/>
    <property type="match status" value="1"/>
</dbReference>
<sequence>MENERVSAEEIERRKTGMNAAEEQPLVRVALVEDARWERALARALARVKGPTDLAILFASGLYAESLPELVHRAYEESGVRLLIGCSGQGVIGQGEELEETAALALMTLQLPGARLRVVRFTQALVEECERAEEWHTRLGLSPEEVNAWLILADPFRLDSEALLEGLARAYPHCPIVGGLASAHPLLQRTFVFRNGNVFGEGGVGLALGGPYTILPLVSQGCEPIGEPWTITSVRGNLVETISNRPAYELLLETLQELPPFMQRRARHNLLVGLAANEYRESFGRGSFLVRPLIGVDRLSGGLAIGAMPRVGQTIQFQMRDASTADMDLRDALERAREELHDREPVAAILCTCNGRGMNLFDTPNHDAEAVEHYLGPLPLVGLFCSGEIGPVDGRPFLHGFTACMALLVRLA</sequence>
<dbReference type="AlphaFoldDB" id="A0A5J4K865"/>
<feature type="domain" description="FIST C-domain" evidence="7">
    <location>
        <begin position="247"/>
        <end position="392"/>
    </location>
</feature>
<name>A0A5J4K865_9CHLR</name>
<dbReference type="Proteomes" id="UP000334820">
    <property type="component" value="Unassembled WGS sequence"/>
</dbReference>
<dbReference type="SMART" id="SM00897">
    <property type="entry name" value="FIST"/>
    <property type="match status" value="1"/>
</dbReference>
<evidence type="ECO:0000256" key="4">
    <source>
        <dbReference type="ARBA" id="ARBA00022989"/>
    </source>
</evidence>
<dbReference type="GO" id="GO:0005886">
    <property type="term" value="C:plasma membrane"/>
    <property type="evidence" value="ECO:0007669"/>
    <property type="project" value="UniProtKB-SubCell"/>
</dbReference>
<proteinExistence type="predicted"/>
<evidence type="ECO:0000256" key="5">
    <source>
        <dbReference type="ARBA" id="ARBA00023136"/>
    </source>
</evidence>
<protein>
    <recommendedName>
        <fullName evidence="10">Histidine kinase</fullName>
    </recommendedName>
</protein>
<keyword evidence="9" id="KW-1185">Reference proteome</keyword>
<gene>
    <name evidence="8" type="ORF">KTAU_34500</name>
</gene>
<accession>A0A5J4K865</accession>
<evidence type="ECO:0008006" key="10">
    <source>
        <dbReference type="Google" id="ProtNLM"/>
    </source>
</evidence>
<keyword evidence="3" id="KW-0812">Transmembrane</keyword>
<dbReference type="InterPro" id="IPR013702">
    <property type="entry name" value="FIST_domain_N"/>
</dbReference>
<keyword evidence="4" id="KW-1133">Transmembrane helix</keyword>
<comment type="caution">
    <text evidence="8">The sequence shown here is derived from an EMBL/GenBank/DDBJ whole genome shotgun (WGS) entry which is preliminary data.</text>
</comment>
<keyword evidence="5" id="KW-0472">Membrane</keyword>
<comment type="subcellular location">
    <subcellularLocation>
        <location evidence="1">Cell membrane</location>
        <topology evidence="1">Multi-pass membrane protein</topology>
    </subcellularLocation>
</comment>
<evidence type="ECO:0000313" key="8">
    <source>
        <dbReference type="EMBL" id="GER84814.1"/>
    </source>
</evidence>
<reference evidence="8 9" key="1">
    <citation type="journal article" date="2019" name="Int. J. Syst. Evol. Microbiol.">
        <title>Thermogemmatispora aurantia sp. nov. and Thermogemmatispora argillosa sp. nov., within the class Ktedonobacteria, and emended description of the genus Thermogemmatispora.</title>
        <authorList>
            <person name="Zheng Y."/>
            <person name="Wang C.M."/>
            <person name="Sakai Y."/>
            <person name="Abe K."/>
            <person name="Yokota A."/>
            <person name="Yabe S."/>
        </authorList>
    </citation>
    <scope>NUCLEOTIDE SEQUENCE [LARGE SCALE GENOMIC DNA]</scope>
    <source>
        <strain evidence="8 9">A1-2</strain>
    </source>
</reference>
<evidence type="ECO:0000313" key="9">
    <source>
        <dbReference type="Proteomes" id="UP000334820"/>
    </source>
</evidence>
<evidence type="ECO:0000259" key="6">
    <source>
        <dbReference type="SMART" id="SM00897"/>
    </source>
</evidence>
<dbReference type="EMBL" id="BKZV01000005">
    <property type="protein sequence ID" value="GER84814.1"/>
    <property type="molecule type" value="Genomic_DNA"/>
</dbReference>
<evidence type="ECO:0000256" key="1">
    <source>
        <dbReference type="ARBA" id="ARBA00004651"/>
    </source>
</evidence>
<organism evidence="8 9">
    <name type="scientific">Thermogemmatispora aurantia</name>
    <dbReference type="NCBI Taxonomy" id="2045279"/>
    <lineage>
        <taxon>Bacteria</taxon>
        <taxon>Bacillati</taxon>
        <taxon>Chloroflexota</taxon>
        <taxon>Ktedonobacteria</taxon>
        <taxon>Thermogemmatisporales</taxon>
        <taxon>Thermogemmatisporaceae</taxon>
        <taxon>Thermogemmatispora</taxon>
    </lineage>
</organism>
<dbReference type="Pfam" id="PF08495">
    <property type="entry name" value="FIST"/>
    <property type="match status" value="1"/>
</dbReference>
<dbReference type="InterPro" id="IPR016741">
    <property type="entry name" value="UCP018953"/>
</dbReference>
<feature type="domain" description="FIST" evidence="6">
    <location>
        <begin position="51"/>
        <end position="246"/>
    </location>
</feature>
<keyword evidence="2" id="KW-1003">Cell membrane</keyword>
<dbReference type="PIRSF" id="PIRSF018953">
    <property type="entry name" value="UCP018953"/>
    <property type="match status" value="1"/>
</dbReference>
<dbReference type="PANTHER" id="PTHR14939">
    <property type="entry name" value="F-BOX ONLY PROTEIN 22"/>
    <property type="match status" value="1"/>
</dbReference>
<dbReference type="SMART" id="SM01204">
    <property type="entry name" value="FIST_C"/>
    <property type="match status" value="1"/>
</dbReference>
<evidence type="ECO:0000259" key="7">
    <source>
        <dbReference type="SMART" id="SM01204"/>
    </source>
</evidence>
<dbReference type="InterPro" id="IPR019494">
    <property type="entry name" value="FIST_C"/>
</dbReference>
<dbReference type="PANTHER" id="PTHR14939:SF5">
    <property type="entry name" value="F-BOX ONLY PROTEIN 22"/>
    <property type="match status" value="1"/>
</dbReference>
<evidence type="ECO:0000256" key="3">
    <source>
        <dbReference type="ARBA" id="ARBA00022692"/>
    </source>
</evidence>
<evidence type="ECO:0000256" key="2">
    <source>
        <dbReference type="ARBA" id="ARBA00022475"/>
    </source>
</evidence>